<proteinExistence type="predicted"/>
<evidence type="ECO:0000256" key="1">
    <source>
        <dbReference type="SAM" id="Phobius"/>
    </source>
</evidence>
<accession>A0A0N5C3K3</accession>
<name>A0A0N5C3K3_STREA</name>
<keyword evidence="2" id="KW-1185">Reference proteome</keyword>
<organism evidence="2 3">
    <name type="scientific">Strongyloides papillosus</name>
    <name type="common">Intestinal threadworm</name>
    <dbReference type="NCBI Taxonomy" id="174720"/>
    <lineage>
        <taxon>Eukaryota</taxon>
        <taxon>Metazoa</taxon>
        <taxon>Ecdysozoa</taxon>
        <taxon>Nematoda</taxon>
        <taxon>Chromadorea</taxon>
        <taxon>Rhabditida</taxon>
        <taxon>Tylenchina</taxon>
        <taxon>Panagrolaimomorpha</taxon>
        <taxon>Strongyloidoidea</taxon>
        <taxon>Strongyloididae</taxon>
        <taxon>Strongyloides</taxon>
    </lineage>
</organism>
<feature type="transmembrane region" description="Helical" evidence="1">
    <location>
        <begin position="110"/>
        <end position="134"/>
    </location>
</feature>
<feature type="transmembrane region" description="Helical" evidence="1">
    <location>
        <begin position="25"/>
        <end position="48"/>
    </location>
</feature>
<keyword evidence="1" id="KW-0472">Membrane</keyword>
<dbReference type="Proteomes" id="UP000046392">
    <property type="component" value="Unplaced"/>
</dbReference>
<reference evidence="3" key="1">
    <citation type="submission" date="2017-02" db="UniProtKB">
        <authorList>
            <consortium name="WormBaseParasite"/>
        </authorList>
    </citation>
    <scope>IDENTIFICATION</scope>
</reference>
<dbReference type="WBParaSite" id="SPAL_0001254700.1">
    <property type="protein sequence ID" value="SPAL_0001254700.1"/>
    <property type="gene ID" value="SPAL_0001254700"/>
</dbReference>
<protein>
    <submittedName>
        <fullName evidence="3">G_PROTEIN_RECEP_F1_2 domain-containing protein</fullName>
    </submittedName>
</protein>
<dbReference type="AlphaFoldDB" id="A0A0N5C3K3"/>
<keyword evidence="1" id="KW-0812">Transmembrane</keyword>
<sequence length="184" mass="21611">MYINGGKRGAFKCKYPFGYTRKEYYFIYVIMLHSMIVISIILTIIIIFKIKKLNKTSNEFSVNVVKKGGKEKRMTRYVVLLATIQLIRLIQDQCYYANIKINGYDESIRYISFGLKPFVCALWMFVNAVSIIFISKTLRDAVFKNLKLDIVYRKLFRKSKVEKIAYNSNIIQNINRGTKKKIII</sequence>
<keyword evidence="1" id="KW-1133">Transmembrane helix</keyword>
<evidence type="ECO:0000313" key="3">
    <source>
        <dbReference type="WBParaSite" id="SPAL_0001254700.1"/>
    </source>
</evidence>
<evidence type="ECO:0000313" key="2">
    <source>
        <dbReference type="Proteomes" id="UP000046392"/>
    </source>
</evidence>